<dbReference type="InterPro" id="IPR004347">
    <property type="entry name" value="Pup_ligase/deamidase"/>
</dbReference>
<sequence>MSQQVSKLVRVMGIETEYGISALGGRGEDDLHPMQLSNHVVKAYGAAVEGAGSGGGGTRPAGWDYETETPLRDSRGYEVSRGQAHPDQLTDADLGMANLILSNGARLYVDHAHPEYSGPEVTGALDAVRFDKAGDAIMALAAQRASVSLGRSVRLYKNNTDGKGASYGTHENYLLDRATPFDRVVTQFSAFLISRQVITGAGRVGLGQNSQQPGFQISQRADFFEAEVGLETTLNRPIINTRDEPHADATRHRRLHVITGDANLSEVSTYLKVATASWVLRVIEAGQLGRDVRVEGPVSAMRAVSHDLGLSRLLTLHDGTRLTALDLQELYLERCRGFADTVSADLGESAWLEAKDVFARWQDTIDALREDPFRLADQLDWVAKLKLMDSYRERDGLGWDSPKLALIDLQYADVDPRRGLYHALVAKGRMQRLLTDDEVERARTTPPEDTRAYFRGRVMEKYGADVVAASWDSVIFDVPGRPALQRVPLLDPLRGGREQVGAMLDECADVTALFAALGR</sequence>
<dbReference type="PANTHER" id="PTHR42307">
    <property type="entry name" value="PUP DEAMIDASE/DEPUPYLASE"/>
    <property type="match status" value="1"/>
</dbReference>
<accession>A0ABP7AEQ9</accession>
<evidence type="ECO:0000313" key="2">
    <source>
        <dbReference type="EMBL" id="GAA3630707.1"/>
    </source>
</evidence>
<dbReference type="NCBIfam" id="TIGR03688">
    <property type="entry name" value="depupylase_Dop"/>
    <property type="match status" value="1"/>
</dbReference>
<dbReference type="EMBL" id="BAABAB010000026">
    <property type="protein sequence ID" value="GAA3630707.1"/>
    <property type="molecule type" value="Genomic_DNA"/>
</dbReference>
<dbReference type="Proteomes" id="UP001501490">
    <property type="component" value="Unassembled WGS sequence"/>
</dbReference>
<dbReference type="InterPro" id="IPR022366">
    <property type="entry name" value="Pup_deamidase"/>
</dbReference>
<dbReference type="Pfam" id="PF03136">
    <property type="entry name" value="Pup_ligase"/>
    <property type="match status" value="1"/>
</dbReference>
<dbReference type="PIRSF" id="PIRSF018077">
    <property type="entry name" value="UCP018077"/>
    <property type="match status" value="1"/>
</dbReference>
<proteinExistence type="inferred from homology"/>
<name>A0ABP7AEQ9_9ACTN</name>
<protein>
    <submittedName>
        <fullName evidence="2">Depupylase/deamidase Dop</fullName>
    </submittedName>
</protein>
<comment type="similarity">
    <text evidence="1">Belongs to the Pup ligase/Pup deamidase family. Pup deamidase subfamily.</text>
</comment>
<evidence type="ECO:0000313" key="3">
    <source>
        <dbReference type="Proteomes" id="UP001501490"/>
    </source>
</evidence>
<organism evidence="2 3">
    <name type="scientific">Microlunatus ginsengisoli</name>
    <dbReference type="NCBI Taxonomy" id="363863"/>
    <lineage>
        <taxon>Bacteria</taxon>
        <taxon>Bacillati</taxon>
        <taxon>Actinomycetota</taxon>
        <taxon>Actinomycetes</taxon>
        <taxon>Propionibacteriales</taxon>
        <taxon>Propionibacteriaceae</taxon>
        <taxon>Microlunatus</taxon>
    </lineage>
</organism>
<gene>
    <name evidence="2" type="primary">dop</name>
    <name evidence="2" type="ORF">GCM10022236_36550</name>
</gene>
<reference evidence="3" key="1">
    <citation type="journal article" date="2019" name="Int. J. Syst. Evol. Microbiol.">
        <title>The Global Catalogue of Microorganisms (GCM) 10K type strain sequencing project: providing services to taxonomists for standard genome sequencing and annotation.</title>
        <authorList>
            <consortium name="The Broad Institute Genomics Platform"/>
            <consortium name="The Broad Institute Genome Sequencing Center for Infectious Disease"/>
            <person name="Wu L."/>
            <person name="Ma J."/>
        </authorList>
    </citation>
    <scope>NUCLEOTIDE SEQUENCE [LARGE SCALE GENOMIC DNA]</scope>
    <source>
        <strain evidence="3">JCM 16929</strain>
    </source>
</reference>
<comment type="caution">
    <text evidence="2">The sequence shown here is derived from an EMBL/GenBank/DDBJ whole genome shotgun (WGS) entry which is preliminary data.</text>
</comment>
<evidence type="ECO:0000256" key="1">
    <source>
        <dbReference type="ARBA" id="ARBA00009114"/>
    </source>
</evidence>
<dbReference type="RefSeq" id="WP_344807219.1">
    <property type="nucleotide sequence ID" value="NZ_BAABAB010000026.1"/>
</dbReference>
<keyword evidence="3" id="KW-1185">Reference proteome</keyword>
<dbReference type="PANTHER" id="PTHR42307:SF2">
    <property type="entry name" value="PUP DEAMIDASE_DEPUPYLASE"/>
    <property type="match status" value="1"/>
</dbReference>